<dbReference type="OrthoDB" id="9784760at2"/>
<dbReference type="Gene3D" id="3.40.50.720">
    <property type="entry name" value="NAD(P)-binding Rossmann-like Domain"/>
    <property type="match status" value="1"/>
</dbReference>
<dbReference type="GO" id="GO:0051775">
    <property type="term" value="P:response to redox state"/>
    <property type="evidence" value="ECO:0007669"/>
    <property type="project" value="InterPro"/>
</dbReference>
<comment type="subunit">
    <text evidence="6">Homodimer.</text>
</comment>
<dbReference type="NCBIfam" id="NF003994">
    <property type="entry name" value="PRK05472.2-3"/>
    <property type="match status" value="1"/>
</dbReference>
<dbReference type="InterPro" id="IPR036390">
    <property type="entry name" value="WH_DNA-bd_sf"/>
</dbReference>
<evidence type="ECO:0000256" key="3">
    <source>
        <dbReference type="ARBA" id="ARBA00023015"/>
    </source>
</evidence>
<feature type="binding site" evidence="6">
    <location>
        <begin position="100"/>
        <end position="105"/>
    </location>
    <ligand>
        <name>NAD(+)</name>
        <dbReference type="ChEBI" id="CHEBI:57540"/>
    </ligand>
</feature>
<dbReference type="SMART" id="SM00881">
    <property type="entry name" value="CoA_binding"/>
    <property type="match status" value="1"/>
</dbReference>
<keyword evidence="1 6" id="KW-0963">Cytoplasm</keyword>
<dbReference type="Proteomes" id="UP000003806">
    <property type="component" value="Chromosome"/>
</dbReference>
<dbReference type="GO" id="GO:0003700">
    <property type="term" value="F:DNA-binding transcription factor activity"/>
    <property type="evidence" value="ECO:0007669"/>
    <property type="project" value="UniProtKB-UniRule"/>
</dbReference>
<dbReference type="GO" id="GO:0003677">
    <property type="term" value="F:DNA binding"/>
    <property type="evidence" value="ECO:0007669"/>
    <property type="project" value="UniProtKB-UniRule"/>
</dbReference>
<evidence type="ECO:0000313" key="8">
    <source>
        <dbReference type="EMBL" id="EHM12685.1"/>
    </source>
</evidence>
<organism evidence="8 9">
    <name type="scientific">Jonquetella anthropi DSM 22815</name>
    <dbReference type="NCBI Taxonomy" id="885272"/>
    <lineage>
        <taxon>Bacteria</taxon>
        <taxon>Thermotogati</taxon>
        <taxon>Synergistota</taxon>
        <taxon>Synergistia</taxon>
        <taxon>Synergistales</taxon>
        <taxon>Dethiosulfovibrionaceae</taxon>
        <taxon>Jonquetella</taxon>
    </lineage>
</organism>
<keyword evidence="4 6" id="KW-0238">DNA-binding</keyword>
<comment type="subcellular location">
    <subcellularLocation>
        <location evidence="6">Cytoplasm</location>
    </subcellularLocation>
</comment>
<dbReference type="RefSeq" id="WP_008522485.1">
    <property type="nucleotide sequence ID" value="NZ_CM001376.1"/>
</dbReference>
<dbReference type="PANTHER" id="PTHR35786:SF1">
    <property type="entry name" value="REDOX-SENSING TRANSCRIPTIONAL REPRESSOR REX 1"/>
    <property type="match status" value="1"/>
</dbReference>
<keyword evidence="6" id="KW-0520">NAD</keyword>
<comment type="function">
    <text evidence="6">Modulates transcription in response to changes in cellular NADH/NAD(+) redox state.</text>
</comment>
<evidence type="ECO:0000256" key="1">
    <source>
        <dbReference type="ARBA" id="ARBA00022490"/>
    </source>
</evidence>
<dbReference type="InterPro" id="IPR003781">
    <property type="entry name" value="CoA-bd"/>
</dbReference>
<sequence>MIERTARPIPLKKNEITDRTVGRLVAYRRLLQGLEEAGAALISSKMIGDMLGIKSSQVRKDLSYLGEFGKRGVGYSVPRLLNDLSSILAPFARWRIGLVGLGRLGEALLGHSAFRSDDYEIVAAFDVDGAKIGRSFAGWKCYSMTGISETIRELGISVLMITTPAAASQSAVDAALAGGHIKGILNFSPVSLTVPQGVEVNDVDISVELEKLLFRLKFNDQQRKVSAGLETNMVQ</sequence>
<dbReference type="Pfam" id="PF06971">
    <property type="entry name" value="Put_DNA-bind_N"/>
    <property type="match status" value="1"/>
</dbReference>
<evidence type="ECO:0000256" key="5">
    <source>
        <dbReference type="ARBA" id="ARBA00023163"/>
    </source>
</evidence>
<dbReference type="HOGENOM" id="CLU_061534_0_1_0"/>
<dbReference type="InterPro" id="IPR009718">
    <property type="entry name" value="Rex_DNA-bd_C_dom"/>
</dbReference>
<dbReference type="HAMAP" id="MF_01131">
    <property type="entry name" value="Rex"/>
    <property type="match status" value="1"/>
</dbReference>
<dbReference type="Pfam" id="PF02629">
    <property type="entry name" value="CoA_binding"/>
    <property type="match status" value="1"/>
</dbReference>
<evidence type="ECO:0000256" key="4">
    <source>
        <dbReference type="ARBA" id="ARBA00023125"/>
    </source>
</evidence>
<keyword evidence="5 6" id="KW-0804">Transcription</keyword>
<evidence type="ECO:0000256" key="6">
    <source>
        <dbReference type="HAMAP-Rule" id="MF_01131"/>
    </source>
</evidence>
<dbReference type="eggNOG" id="COG2344">
    <property type="taxonomic scope" value="Bacteria"/>
</dbReference>
<proteinExistence type="inferred from homology"/>
<dbReference type="GO" id="GO:0045892">
    <property type="term" value="P:negative regulation of DNA-templated transcription"/>
    <property type="evidence" value="ECO:0007669"/>
    <property type="project" value="InterPro"/>
</dbReference>
<dbReference type="PANTHER" id="PTHR35786">
    <property type="entry name" value="REDOX-SENSING TRANSCRIPTIONAL REPRESSOR REX"/>
    <property type="match status" value="1"/>
</dbReference>
<evidence type="ECO:0000256" key="2">
    <source>
        <dbReference type="ARBA" id="ARBA00022491"/>
    </source>
</evidence>
<evidence type="ECO:0000259" key="7">
    <source>
        <dbReference type="SMART" id="SM00881"/>
    </source>
</evidence>
<dbReference type="NCBIfam" id="NF003995">
    <property type="entry name" value="PRK05472.2-4"/>
    <property type="match status" value="1"/>
</dbReference>
<dbReference type="NCBIfam" id="NF003996">
    <property type="entry name" value="PRK05472.2-5"/>
    <property type="match status" value="1"/>
</dbReference>
<comment type="similarity">
    <text evidence="6">Belongs to the transcriptional regulatory Rex family.</text>
</comment>
<dbReference type="GO" id="GO:0005737">
    <property type="term" value="C:cytoplasm"/>
    <property type="evidence" value="ECO:0007669"/>
    <property type="project" value="UniProtKB-SubCell"/>
</dbReference>
<feature type="DNA-binding region" description="H-T-H motif" evidence="6">
    <location>
        <begin position="26"/>
        <end position="65"/>
    </location>
</feature>
<name>H0UIH7_9BACT</name>
<accession>H0UIH7</accession>
<dbReference type="InterPro" id="IPR036388">
    <property type="entry name" value="WH-like_DNA-bd_sf"/>
</dbReference>
<protein>
    <recommendedName>
        <fullName evidence="6">Redox-sensing transcriptional repressor Rex</fullName>
    </recommendedName>
</protein>
<dbReference type="SUPFAM" id="SSF46785">
    <property type="entry name" value="Winged helix' DNA-binding domain"/>
    <property type="match status" value="1"/>
</dbReference>
<reference evidence="8 9" key="1">
    <citation type="submission" date="2011-11" db="EMBL/GenBank/DDBJ databases">
        <title>The Noncontiguous Finished genome of Jonquetella anthropi DSM 22815.</title>
        <authorList>
            <consortium name="US DOE Joint Genome Institute (JGI-PGF)"/>
            <person name="Lucas S."/>
            <person name="Copeland A."/>
            <person name="Lapidus A."/>
            <person name="Glavina del Rio T."/>
            <person name="Dalin E."/>
            <person name="Tice H."/>
            <person name="Bruce D."/>
            <person name="Goodwin L."/>
            <person name="Pitluck S."/>
            <person name="Peters L."/>
            <person name="Mikhailova N."/>
            <person name="Held B."/>
            <person name="Kyrpides N."/>
            <person name="Mavromatis K."/>
            <person name="Ivanova N."/>
            <person name="Markowitz V."/>
            <person name="Cheng J.-F."/>
            <person name="Hugenholtz P."/>
            <person name="Woyke T."/>
            <person name="Wu D."/>
            <person name="Gronow S."/>
            <person name="Wellnitz S."/>
            <person name="Brambilla E."/>
            <person name="Klenk H.-P."/>
            <person name="Eisen J.A."/>
        </authorList>
    </citation>
    <scope>NUCLEOTIDE SEQUENCE [LARGE SCALE GENOMIC DNA]</scope>
    <source>
        <strain evidence="8 9">DSM 22815</strain>
    </source>
</reference>
<dbReference type="AlphaFoldDB" id="H0UIH7"/>
<dbReference type="SUPFAM" id="SSF51735">
    <property type="entry name" value="NAD(P)-binding Rossmann-fold domains"/>
    <property type="match status" value="1"/>
</dbReference>
<gene>
    <name evidence="6" type="primary">rex</name>
    <name evidence="8" type="ORF">JonanDRAFT_0262</name>
</gene>
<dbReference type="Gene3D" id="1.10.10.10">
    <property type="entry name" value="Winged helix-like DNA-binding domain superfamily/Winged helix DNA-binding domain"/>
    <property type="match status" value="1"/>
</dbReference>
<dbReference type="STRING" id="885272.JonanDRAFT_0262"/>
<keyword evidence="2 6" id="KW-0678">Repressor</keyword>
<dbReference type="InterPro" id="IPR022876">
    <property type="entry name" value="Tscrpt_rep_Rex"/>
</dbReference>
<dbReference type="EMBL" id="CM001376">
    <property type="protein sequence ID" value="EHM12685.1"/>
    <property type="molecule type" value="Genomic_DNA"/>
</dbReference>
<dbReference type="InterPro" id="IPR036291">
    <property type="entry name" value="NAD(P)-bd_dom_sf"/>
</dbReference>
<evidence type="ECO:0000313" key="9">
    <source>
        <dbReference type="Proteomes" id="UP000003806"/>
    </source>
</evidence>
<keyword evidence="9" id="KW-1185">Reference proteome</keyword>
<keyword evidence="3 6" id="KW-0805">Transcription regulation</keyword>
<feature type="domain" description="CoA-binding" evidence="7">
    <location>
        <begin position="90"/>
        <end position="191"/>
    </location>
</feature>